<proteinExistence type="predicted"/>
<accession>A0A7S3DGR2</accession>
<dbReference type="Pfam" id="PF24102">
    <property type="entry name" value="FLAD1_M"/>
    <property type="match status" value="1"/>
</dbReference>
<organism evidence="2">
    <name type="scientific">Palpitomonas bilix</name>
    <dbReference type="NCBI Taxonomy" id="652834"/>
    <lineage>
        <taxon>Eukaryota</taxon>
        <taxon>Eukaryota incertae sedis</taxon>
    </lineage>
</organism>
<dbReference type="SUPFAM" id="SSF53218">
    <property type="entry name" value="Molybdenum cofactor biosynthesis proteins"/>
    <property type="match status" value="1"/>
</dbReference>
<dbReference type="InterPro" id="IPR056596">
    <property type="entry name" value="FLAD1_M"/>
</dbReference>
<evidence type="ECO:0000313" key="2">
    <source>
        <dbReference type="EMBL" id="CAE0256647.1"/>
    </source>
</evidence>
<name>A0A7S3DGR2_9EUKA</name>
<reference evidence="2" key="1">
    <citation type="submission" date="2021-01" db="EMBL/GenBank/DDBJ databases">
        <authorList>
            <person name="Corre E."/>
            <person name="Pelletier E."/>
            <person name="Niang G."/>
            <person name="Scheremetjew M."/>
            <person name="Finn R."/>
            <person name="Kale V."/>
            <person name="Holt S."/>
            <person name="Cochrane G."/>
            <person name="Meng A."/>
            <person name="Brown T."/>
            <person name="Cohen L."/>
        </authorList>
    </citation>
    <scope>NUCLEOTIDE SEQUENCE</scope>
    <source>
        <strain evidence="2">NIES-2562</strain>
    </source>
</reference>
<dbReference type="InterPro" id="IPR050101">
    <property type="entry name" value="CinA"/>
</dbReference>
<dbReference type="PANTHER" id="PTHR13939:SF0">
    <property type="entry name" value="NMN AMIDOHYDROLASE-LIKE PROTEIN YFAY"/>
    <property type="match status" value="1"/>
</dbReference>
<dbReference type="InterPro" id="IPR001453">
    <property type="entry name" value="MoaB/Mog_dom"/>
</dbReference>
<dbReference type="InterPro" id="IPR036425">
    <property type="entry name" value="MoaB/Mog-like_dom_sf"/>
</dbReference>
<dbReference type="Pfam" id="PF00994">
    <property type="entry name" value="MoCF_biosynth"/>
    <property type="match status" value="1"/>
</dbReference>
<dbReference type="AlphaFoldDB" id="A0A7S3DGR2"/>
<sequence length="303" mass="32867">MQAAIRVLPARLFQLSSGCRHRVTGVGNSRRHRASVSLLLIGDEILSGKVQDRNLYKTAKLLAGAGITLKSVEVLPDSIDVIASTIRSALLSGSVNGVVTSGGIGPTHDDVTYEAIALATDTELKLDEMTAKQMEKMSRKKYGEGWEMNEWRRKMAVLPTPSHIQRVEGLWCPVVTAYLQAEAGKGAGVTALPGVPPLFDKMLSAAISERDGVFHPMVKASRVVASVFTQMTEGDIAALLTECQNNVAKKGIMIGSYPAFNMAEGMMDYRVKVSIEGDEKEDVEDVAFWLAQRLDGRMTIGDK</sequence>
<dbReference type="SMART" id="SM00852">
    <property type="entry name" value="MoCF_biosynth"/>
    <property type="match status" value="1"/>
</dbReference>
<dbReference type="EMBL" id="HBIB01029031">
    <property type="protein sequence ID" value="CAE0256647.1"/>
    <property type="molecule type" value="Transcribed_RNA"/>
</dbReference>
<evidence type="ECO:0000259" key="1">
    <source>
        <dbReference type="SMART" id="SM00852"/>
    </source>
</evidence>
<gene>
    <name evidence="2" type="ORF">PBIL07802_LOCUS18903</name>
</gene>
<dbReference type="Gene3D" id="3.40.980.10">
    <property type="entry name" value="MoaB/Mog-like domain"/>
    <property type="match status" value="1"/>
</dbReference>
<protein>
    <recommendedName>
        <fullName evidence="1">MoaB/Mog domain-containing protein</fullName>
    </recommendedName>
</protein>
<dbReference type="PANTHER" id="PTHR13939">
    <property type="entry name" value="NICOTINAMIDE-NUCLEOTIDE AMIDOHYDROLASE PNCC"/>
    <property type="match status" value="1"/>
</dbReference>
<feature type="domain" description="MoaB/Mog" evidence="1">
    <location>
        <begin position="37"/>
        <end position="213"/>
    </location>
</feature>